<name>A0A371IS87_9FIRM</name>
<dbReference type="InterPro" id="IPR002931">
    <property type="entry name" value="Transglutaminase-like"/>
</dbReference>
<keyword evidence="1" id="KW-0732">Signal</keyword>
<evidence type="ECO:0000256" key="1">
    <source>
        <dbReference type="SAM" id="SignalP"/>
    </source>
</evidence>
<dbReference type="Pfam" id="PF01841">
    <property type="entry name" value="Transglut_core"/>
    <property type="match status" value="1"/>
</dbReference>
<feature type="chain" id="PRO_5016820818" description="Transglutaminase-like domain-containing protein" evidence="1">
    <location>
        <begin position="31"/>
        <end position="582"/>
    </location>
</feature>
<dbReference type="InterPro" id="IPR007253">
    <property type="entry name" value="Cell_wall-bd_2"/>
</dbReference>
<protein>
    <recommendedName>
        <fullName evidence="2">Transglutaminase-like domain-containing protein</fullName>
    </recommendedName>
</protein>
<proteinExistence type="predicted"/>
<dbReference type="InterPro" id="IPR038765">
    <property type="entry name" value="Papain-like_cys_pep_sf"/>
</dbReference>
<dbReference type="RefSeq" id="WP_095406870.1">
    <property type="nucleotide sequence ID" value="NZ_NOJZ02000014.1"/>
</dbReference>
<feature type="domain" description="Transglutaminase-like" evidence="2">
    <location>
        <begin position="152"/>
        <end position="242"/>
    </location>
</feature>
<gene>
    <name evidence="3" type="ORF">CHF27_008830</name>
</gene>
<dbReference type="Proteomes" id="UP000243494">
    <property type="component" value="Unassembled WGS sequence"/>
</dbReference>
<dbReference type="InterPro" id="IPR051922">
    <property type="entry name" value="Bact_Sporulation_Assoc"/>
</dbReference>
<dbReference type="PANTHER" id="PTHR30032:SF8">
    <property type="entry name" value="GERMINATION-SPECIFIC N-ACETYLMURAMOYL-L-ALANINE AMIDASE"/>
    <property type="match status" value="1"/>
</dbReference>
<organism evidence="3 4">
    <name type="scientific">Romboutsia maritimum</name>
    <dbReference type="NCBI Taxonomy" id="2020948"/>
    <lineage>
        <taxon>Bacteria</taxon>
        <taxon>Bacillati</taxon>
        <taxon>Bacillota</taxon>
        <taxon>Clostridia</taxon>
        <taxon>Peptostreptococcales</taxon>
        <taxon>Peptostreptococcaceae</taxon>
        <taxon>Romboutsia</taxon>
    </lineage>
</organism>
<evidence type="ECO:0000313" key="4">
    <source>
        <dbReference type="Proteomes" id="UP000243494"/>
    </source>
</evidence>
<accession>A0A371IS87</accession>
<reference evidence="3 4" key="1">
    <citation type="journal article" date="2017" name="Genome Announc.">
        <title>Draft Genome Sequence of Romboutsia maritimum sp. nov. Strain CCRI-22766(T), Isolated from Coastal Estuarine Mud.</title>
        <authorList>
            <person name="Maheux A.F."/>
            <person name="Boudreau D.K."/>
            <person name="Berube E."/>
            <person name="Boissinot M."/>
            <person name="Raymond F."/>
            <person name="Brodeur S."/>
            <person name="Corbeil J."/>
            <person name="Brightwell G."/>
            <person name="Broda D."/>
            <person name="Omar R.F."/>
            <person name="Bergeron M.G."/>
        </authorList>
    </citation>
    <scope>NUCLEOTIDE SEQUENCE [LARGE SCALE GENOMIC DNA]</scope>
    <source>
        <strain evidence="3 4">CCRI-22766</strain>
    </source>
</reference>
<dbReference type="OrthoDB" id="1756190at2"/>
<dbReference type="Gene3D" id="3.10.620.30">
    <property type="match status" value="1"/>
</dbReference>
<evidence type="ECO:0000313" key="3">
    <source>
        <dbReference type="EMBL" id="RDY23341.1"/>
    </source>
</evidence>
<keyword evidence="4" id="KW-1185">Reference proteome</keyword>
<dbReference type="Gene3D" id="3.40.50.12090">
    <property type="match status" value="2"/>
</dbReference>
<dbReference type="Pfam" id="PF04122">
    <property type="entry name" value="CW_binding_2"/>
    <property type="match status" value="3"/>
</dbReference>
<sequence>MKSVLKNISKISLILVIGIAMLGESNTTYADTYYKKSKVVNVGELRNSEKEVTTTLNTRNNDEIYNKIYQAIINLEDSIDLSKYFTFSTGDDAANIYAQVLEENPQIFYMTNQIRYSGNDTILKLEFSYAYPKANILSMKSTLDNKIQYILNNVINSNMSDLEKELAIHDYLVLNTEYDQRSNIPIDSHNVYGTLIENVAVCDGYSKAFQLFLNKIGIECIRVDSEEMNHVWNMVTIDNEKYHVDVTWDDPIVNEIDIKDTVSYNYFNITDSQIEKDHTWIRSNYDACNSTKYSYINGMDYVEDTTKIDIQSIKGKDRYETAGLIADKQTYNKVILVNSTNSLADGLSASGLSGAVNAPILLTQKDSIPSETYKRINGVTKVYIIGSTNVISTKVEKELQSKGIEVKRLGGADRFETSYIVAKEISSIKTIDKVFFANGYKGEADAMSISPVANKQGNPIILTNGNNTTFKPSNTKNYVIGSTSVMSQNLLNETNSTRLGGIDRFETNKKVIQYFYDDIDEVYLAKGYQLVDSLTASPLAKDKPMVLVQNNSDKSILKGASKFIEIGGIDKTVLQQCVSAAK</sequence>
<evidence type="ECO:0000259" key="2">
    <source>
        <dbReference type="Pfam" id="PF01841"/>
    </source>
</evidence>
<feature type="signal peptide" evidence="1">
    <location>
        <begin position="1"/>
        <end position="30"/>
    </location>
</feature>
<dbReference type="SUPFAM" id="SSF54001">
    <property type="entry name" value="Cysteine proteinases"/>
    <property type="match status" value="1"/>
</dbReference>
<comment type="caution">
    <text evidence="3">The sequence shown here is derived from an EMBL/GenBank/DDBJ whole genome shotgun (WGS) entry which is preliminary data.</text>
</comment>
<dbReference type="AlphaFoldDB" id="A0A371IS87"/>
<dbReference type="PANTHER" id="PTHR30032">
    <property type="entry name" value="N-ACETYLMURAMOYL-L-ALANINE AMIDASE-RELATED"/>
    <property type="match status" value="1"/>
</dbReference>
<dbReference type="EMBL" id="NOJZ02000014">
    <property type="protein sequence ID" value="RDY23341.1"/>
    <property type="molecule type" value="Genomic_DNA"/>
</dbReference>